<evidence type="ECO:0000313" key="2">
    <source>
        <dbReference type="Proteomes" id="UP001432027"/>
    </source>
</evidence>
<name>A0AAV5T7A0_9BILA</name>
<proteinExistence type="predicted"/>
<feature type="non-terminal residue" evidence="1">
    <location>
        <position position="117"/>
    </location>
</feature>
<gene>
    <name evidence="1" type="ORF">PENTCL1PPCAC_13627</name>
</gene>
<dbReference type="AlphaFoldDB" id="A0AAV5T7A0"/>
<reference evidence="1" key="1">
    <citation type="submission" date="2023-10" db="EMBL/GenBank/DDBJ databases">
        <title>Genome assembly of Pristionchus species.</title>
        <authorList>
            <person name="Yoshida K."/>
            <person name="Sommer R.J."/>
        </authorList>
    </citation>
    <scope>NUCLEOTIDE SEQUENCE</scope>
    <source>
        <strain evidence="1">RS0144</strain>
    </source>
</reference>
<evidence type="ECO:0000313" key="1">
    <source>
        <dbReference type="EMBL" id="GMS91452.1"/>
    </source>
</evidence>
<evidence type="ECO:0008006" key="3">
    <source>
        <dbReference type="Google" id="ProtNLM"/>
    </source>
</evidence>
<protein>
    <recommendedName>
        <fullName evidence="3">Secreted protein</fullName>
    </recommendedName>
</protein>
<sequence length="117" mass="13620">MMDLRPAPFPLPFRPLLVARLLHTWRSKIANARVLLSDHLRTAEVAVDQLQRLVIVRGSHRLASRILEKPMRCCRLRTLLGRIVSQRLAVPLVHDDCCYCSDEKSSQSRPEERKRRE</sequence>
<comment type="caution">
    <text evidence="1">The sequence shown here is derived from an EMBL/GenBank/DDBJ whole genome shotgun (WGS) entry which is preliminary data.</text>
</comment>
<dbReference type="EMBL" id="BTSX01000003">
    <property type="protein sequence ID" value="GMS91452.1"/>
    <property type="molecule type" value="Genomic_DNA"/>
</dbReference>
<organism evidence="1 2">
    <name type="scientific">Pristionchus entomophagus</name>
    <dbReference type="NCBI Taxonomy" id="358040"/>
    <lineage>
        <taxon>Eukaryota</taxon>
        <taxon>Metazoa</taxon>
        <taxon>Ecdysozoa</taxon>
        <taxon>Nematoda</taxon>
        <taxon>Chromadorea</taxon>
        <taxon>Rhabditida</taxon>
        <taxon>Rhabditina</taxon>
        <taxon>Diplogasteromorpha</taxon>
        <taxon>Diplogasteroidea</taxon>
        <taxon>Neodiplogasteridae</taxon>
        <taxon>Pristionchus</taxon>
    </lineage>
</organism>
<keyword evidence="2" id="KW-1185">Reference proteome</keyword>
<accession>A0AAV5T7A0</accession>
<dbReference type="Proteomes" id="UP001432027">
    <property type="component" value="Unassembled WGS sequence"/>
</dbReference>